<dbReference type="Proteomes" id="UP001046870">
    <property type="component" value="Chromosome 19"/>
</dbReference>
<evidence type="ECO:0000313" key="1">
    <source>
        <dbReference type="EMBL" id="KAG7459314.1"/>
    </source>
</evidence>
<dbReference type="OrthoDB" id="413122at2759"/>
<keyword evidence="2" id="KW-1185">Reference proteome</keyword>
<name>A0A9D3PFH4_MEGAT</name>
<gene>
    <name evidence="1" type="ORF">MATL_G00209300</name>
</gene>
<comment type="caution">
    <text evidence="1">The sequence shown here is derived from an EMBL/GenBank/DDBJ whole genome shotgun (WGS) entry which is preliminary data.</text>
</comment>
<evidence type="ECO:0000313" key="2">
    <source>
        <dbReference type="Proteomes" id="UP001046870"/>
    </source>
</evidence>
<organism evidence="1 2">
    <name type="scientific">Megalops atlanticus</name>
    <name type="common">Tarpon</name>
    <name type="synonym">Clupea gigantea</name>
    <dbReference type="NCBI Taxonomy" id="7932"/>
    <lineage>
        <taxon>Eukaryota</taxon>
        <taxon>Metazoa</taxon>
        <taxon>Chordata</taxon>
        <taxon>Craniata</taxon>
        <taxon>Vertebrata</taxon>
        <taxon>Euteleostomi</taxon>
        <taxon>Actinopterygii</taxon>
        <taxon>Neopterygii</taxon>
        <taxon>Teleostei</taxon>
        <taxon>Elopiformes</taxon>
        <taxon>Megalopidae</taxon>
        <taxon>Megalops</taxon>
    </lineage>
</organism>
<dbReference type="AlphaFoldDB" id="A0A9D3PFH4"/>
<reference evidence="1" key="1">
    <citation type="submission" date="2021-01" db="EMBL/GenBank/DDBJ databases">
        <authorList>
            <person name="Zahm M."/>
            <person name="Roques C."/>
            <person name="Cabau C."/>
            <person name="Klopp C."/>
            <person name="Donnadieu C."/>
            <person name="Jouanno E."/>
            <person name="Lampietro C."/>
            <person name="Louis A."/>
            <person name="Herpin A."/>
            <person name="Echchiki A."/>
            <person name="Berthelot C."/>
            <person name="Parey E."/>
            <person name="Roest-Crollius H."/>
            <person name="Braasch I."/>
            <person name="Postlethwait J."/>
            <person name="Bobe J."/>
            <person name="Montfort J."/>
            <person name="Bouchez O."/>
            <person name="Begum T."/>
            <person name="Mejri S."/>
            <person name="Adams A."/>
            <person name="Chen W.-J."/>
            <person name="Guiguen Y."/>
        </authorList>
    </citation>
    <scope>NUCLEOTIDE SEQUENCE</scope>
    <source>
        <strain evidence="1">YG-15Mar2019-1</strain>
        <tissue evidence="1">Brain</tissue>
    </source>
</reference>
<accession>A0A9D3PFH4</accession>
<sequence>MHRGRLLYYLKGPSKSVKMCMVCGAEEADAIFEEFHSSATGAHTGQKKKPMMPFRKGFSGLGWQAILTNGYQNAWCARLATMH</sequence>
<proteinExistence type="predicted"/>
<protein>
    <submittedName>
        <fullName evidence="1">Uncharacterized protein</fullName>
    </submittedName>
</protein>
<dbReference type="EMBL" id="JAFDVH010000019">
    <property type="protein sequence ID" value="KAG7459314.1"/>
    <property type="molecule type" value="Genomic_DNA"/>
</dbReference>